<dbReference type="OrthoDB" id="8455035at2"/>
<accession>A0A1H6Y2W4</accession>
<proteinExistence type="predicted"/>
<evidence type="ECO:0008006" key="3">
    <source>
        <dbReference type="Google" id="ProtNLM"/>
    </source>
</evidence>
<protein>
    <recommendedName>
        <fullName evidence="3">HNH endonuclease</fullName>
    </recommendedName>
</protein>
<organism evidence="1 2">
    <name type="scientific">Azotobacter beijerinckii</name>
    <dbReference type="NCBI Taxonomy" id="170623"/>
    <lineage>
        <taxon>Bacteria</taxon>
        <taxon>Pseudomonadati</taxon>
        <taxon>Pseudomonadota</taxon>
        <taxon>Gammaproteobacteria</taxon>
        <taxon>Pseudomonadales</taxon>
        <taxon>Pseudomonadaceae</taxon>
        <taxon>Azotobacter</taxon>
    </lineage>
</organism>
<sequence>MSICNLCLRENLKLVDSHIIPKAFYRKCEKGVNSTILSANGYPEKSRQGIYDQIVCADCEKSFGPWDDYAARLLKQHRPDREITRQDDNSLLGYEYSDVDYDKLKMFFLSLLWRAHASGKGFFSDFNLSDDLARELSEIVRSGLIPPAQEWAVFVGKSDQDISTVLVQPLFEEVGNAVFAVIYLPGYVVHIKLNDGQIPDNFIFNLLYPGTGLMAYFYDFVARGEQARAHEMVRVNLDKIRGKK</sequence>
<dbReference type="RefSeq" id="WP_139204363.1">
    <property type="nucleotide sequence ID" value="NZ_FNYQ01000080.1"/>
</dbReference>
<reference evidence="1 2" key="1">
    <citation type="submission" date="2016-10" db="EMBL/GenBank/DDBJ databases">
        <authorList>
            <person name="de Groot N.N."/>
        </authorList>
    </citation>
    <scope>NUCLEOTIDE SEQUENCE [LARGE SCALE GENOMIC DNA]</scope>
    <source>
        <strain evidence="1 2">DSM 373</strain>
    </source>
</reference>
<gene>
    <name evidence="1" type="ORF">SAMN04244572_03607</name>
</gene>
<dbReference type="Proteomes" id="UP000199250">
    <property type="component" value="Unassembled WGS sequence"/>
</dbReference>
<name>A0A1H6Y2W4_9GAMM</name>
<evidence type="ECO:0000313" key="2">
    <source>
        <dbReference type="Proteomes" id="UP000199250"/>
    </source>
</evidence>
<dbReference type="AlphaFoldDB" id="A0A1H6Y2W4"/>
<evidence type="ECO:0000313" key="1">
    <source>
        <dbReference type="EMBL" id="SEJ34234.1"/>
    </source>
</evidence>
<dbReference type="EMBL" id="FNYQ01000080">
    <property type="protein sequence ID" value="SEJ34234.1"/>
    <property type="molecule type" value="Genomic_DNA"/>
</dbReference>